<reference evidence="1" key="1">
    <citation type="submission" date="2023-10" db="EMBL/GenBank/DDBJ databases">
        <title>Genome assemblies of two species of porcelain crab, Petrolisthes cinctipes and Petrolisthes manimaculis (Anomura: Porcellanidae).</title>
        <authorList>
            <person name="Angst P."/>
        </authorList>
    </citation>
    <scope>NUCLEOTIDE SEQUENCE</scope>
    <source>
        <strain evidence="1">PB745_01</strain>
        <tissue evidence="1">Gill</tissue>
    </source>
</reference>
<dbReference type="AlphaFoldDB" id="A0AAE1EJ01"/>
<gene>
    <name evidence="1" type="ORF">Pcinc_039968</name>
</gene>
<proteinExistence type="predicted"/>
<name>A0AAE1EJ01_PETCI</name>
<sequence length="97" mass="10600">MRPSHPLYIPGTRHYITPHRTGCSHTWEKFGPPRWTVWTSRGTHAAWAICTTEYLSGPFIGLSVWGPSAGGGTAWAICEAGHLRGRPFMHGSEGAKG</sequence>
<dbReference type="Proteomes" id="UP001286313">
    <property type="component" value="Unassembled WGS sequence"/>
</dbReference>
<evidence type="ECO:0000313" key="2">
    <source>
        <dbReference type="Proteomes" id="UP001286313"/>
    </source>
</evidence>
<protein>
    <submittedName>
        <fullName evidence="1">Uncharacterized protein</fullName>
    </submittedName>
</protein>
<evidence type="ECO:0000313" key="1">
    <source>
        <dbReference type="EMBL" id="KAK3853498.1"/>
    </source>
</evidence>
<dbReference type="EMBL" id="JAWQEG010006942">
    <property type="protein sequence ID" value="KAK3853498.1"/>
    <property type="molecule type" value="Genomic_DNA"/>
</dbReference>
<keyword evidence="2" id="KW-1185">Reference proteome</keyword>
<organism evidence="1 2">
    <name type="scientific">Petrolisthes cinctipes</name>
    <name type="common">Flat porcelain crab</name>
    <dbReference type="NCBI Taxonomy" id="88211"/>
    <lineage>
        <taxon>Eukaryota</taxon>
        <taxon>Metazoa</taxon>
        <taxon>Ecdysozoa</taxon>
        <taxon>Arthropoda</taxon>
        <taxon>Crustacea</taxon>
        <taxon>Multicrustacea</taxon>
        <taxon>Malacostraca</taxon>
        <taxon>Eumalacostraca</taxon>
        <taxon>Eucarida</taxon>
        <taxon>Decapoda</taxon>
        <taxon>Pleocyemata</taxon>
        <taxon>Anomura</taxon>
        <taxon>Galatheoidea</taxon>
        <taxon>Porcellanidae</taxon>
        <taxon>Petrolisthes</taxon>
    </lineage>
</organism>
<accession>A0AAE1EJ01</accession>
<comment type="caution">
    <text evidence="1">The sequence shown here is derived from an EMBL/GenBank/DDBJ whole genome shotgun (WGS) entry which is preliminary data.</text>
</comment>